<gene>
    <name evidence="4" type="ORF">ACFPJA_06740</name>
</gene>
<feature type="transmembrane region" description="Helical" evidence="2">
    <location>
        <begin position="31"/>
        <end position="50"/>
    </location>
</feature>
<evidence type="ECO:0000256" key="2">
    <source>
        <dbReference type="SAM" id="Phobius"/>
    </source>
</evidence>
<feature type="domain" description="J" evidence="3">
    <location>
        <begin position="139"/>
        <end position="190"/>
    </location>
</feature>
<dbReference type="SUPFAM" id="SSF46565">
    <property type="entry name" value="Chaperone J-domain"/>
    <property type="match status" value="1"/>
</dbReference>
<evidence type="ECO:0000313" key="4">
    <source>
        <dbReference type="EMBL" id="MFC5134415.1"/>
    </source>
</evidence>
<dbReference type="PANTHER" id="PTHR24074">
    <property type="entry name" value="CO-CHAPERONE PROTEIN DJLA"/>
    <property type="match status" value="1"/>
</dbReference>
<dbReference type="Gene3D" id="1.10.287.110">
    <property type="entry name" value="DnaJ domain"/>
    <property type="match status" value="1"/>
</dbReference>
<evidence type="ECO:0000256" key="1">
    <source>
        <dbReference type="SAM" id="MobiDB-lite"/>
    </source>
</evidence>
<proteinExistence type="predicted"/>
<reference evidence="4 5" key="1">
    <citation type="journal article" date="2019" name="Int. J. Syst. Evol. Microbiol.">
        <title>The Global Catalogue of Microorganisms (GCM) 10K type strain sequencing project: providing services to taxonomists for standard genome sequencing and annotation.</title>
        <authorList>
            <consortium name="The Broad Institute Genomics Platform"/>
            <consortium name="The Broad Institute Genome Sequencing Center for Infectious Disease"/>
            <person name="Wu L."/>
            <person name="Ma J."/>
        </authorList>
    </citation>
    <scope>NUCLEOTIDE SEQUENCE [LARGE SCALE GENOMIC DNA]</scope>
    <source>
        <strain evidence="4 5">CGMCC 1.16026</strain>
    </source>
</reference>
<dbReference type="InterPro" id="IPR050817">
    <property type="entry name" value="DjlA_DnaK_co-chaperone"/>
</dbReference>
<organism evidence="4 5">
    <name type="scientific">Halorubrum glutamatedens</name>
    <dbReference type="NCBI Taxonomy" id="2707018"/>
    <lineage>
        <taxon>Archaea</taxon>
        <taxon>Methanobacteriati</taxon>
        <taxon>Methanobacteriota</taxon>
        <taxon>Stenosarchaea group</taxon>
        <taxon>Halobacteria</taxon>
        <taxon>Halobacteriales</taxon>
        <taxon>Haloferacaceae</taxon>
        <taxon>Halorubrum</taxon>
    </lineage>
</organism>
<evidence type="ECO:0000313" key="5">
    <source>
        <dbReference type="Proteomes" id="UP001596145"/>
    </source>
</evidence>
<protein>
    <submittedName>
        <fullName evidence="4">J domain-containing protein</fullName>
    </submittedName>
</protein>
<dbReference type="PROSITE" id="PS50076">
    <property type="entry name" value="DNAJ_2"/>
    <property type="match status" value="1"/>
</dbReference>
<feature type="compositionally biased region" description="Basic and acidic residues" evidence="1">
    <location>
        <begin position="158"/>
        <end position="190"/>
    </location>
</feature>
<dbReference type="Proteomes" id="UP001596145">
    <property type="component" value="Unassembled WGS sequence"/>
</dbReference>
<keyword evidence="2" id="KW-0472">Membrane</keyword>
<dbReference type="Pfam" id="PF00226">
    <property type="entry name" value="DnaJ"/>
    <property type="match status" value="1"/>
</dbReference>
<feature type="transmembrane region" description="Helical" evidence="2">
    <location>
        <begin position="7"/>
        <end position="25"/>
    </location>
</feature>
<dbReference type="EMBL" id="JBHSKV010000008">
    <property type="protein sequence ID" value="MFC5134415.1"/>
    <property type="molecule type" value="Genomic_DNA"/>
</dbReference>
<feature type="region of interest" description="Disordered" evidence="1">
    <location>
        <begin position="61"/>
        <end position="190"/>
    </location>
</feature>
<dbReference type="PRINTS" id="PR00625">
    <property type="entry name" value="JDOMAIN"/>
</dbReference>
<feature type="compositionally biased region" description="Basic and acidic residues" evidence="1">
    <location>
        <begin position="61"/>
        <end position="87"/>
    </location>
</feature>
<dbReference type="RefSeq" id="WP_122105505.1">
    <property type="nucleotide sequence ID" value="NZ_JBHSKV010000008.1"/>
</dbReference>
<dbReference type="CDD" id="cd06257">
    <property type="entry name" value="DnaJ"/>
    <property type="match status" value="1"/>
</dbReference>
<comment type="caution">
    <text evidence="4">The sequence shown here is derived from an EMBL/GenBank/DDBJ whole genome shotgun (WGS) entry which is preliminary data.</text>
</comment>
<keyword evidence="2" id="KW-1133">Transmembrane helix</keyword>
<name>A0ABD5QQ53_9EURY</name>
<sequence length="190" mass="20229">MTNRTVLVGMAATFVGLTALLVVAGVVVNPLLLAVAVPFGVAAYLMWFHASGRLRERMRREADRLGPTERERARQRARAAENRRDAYRGAGAGGSGASGSHAGPGGRTGGDGSRSGRFGGGSRDPRDRAPATNGMSVREAYATLGLDPSADPETVRSAYRERAKRLHPDGEDGDEEAFKELNRAHEVLTD</sequence>
<dbReference type="SMART" id="SM00271">
    <property type="entry name" value="DnaJ"/>
    <property type="match status" value="1"/>
</dbReference>
<keyword evidence="5" id="KW-1185">Reference proteome</keyword>
<feature type="compositionally biased region" description="Gly residues" evidence="1">
    <location>
        <begin position="90"/>
        <end position="122"/>
    </location>
</feature>
<dbReference type="InterPro" id="IPR001623">
    <property type="entry name" value="DnaJ_domain"/>
</dbReference>
<dbReference type="AlphaFoldDB" id="A0ABD5QQ53"/>
<dbReference type="InterPro" id="IPR036869">
    <property type="entry name" value="J_dom_sf"/>
</dbReference>
<accession>A0ABD5QQ53</accession>
<keyword evidence="2" id="KW-0812">Transmembrane</keyword>
<evidence type="ECO:0000259" key="3">
    <source>
        <dbReference type="PROSITE" id="PS50076"/>
    </source>
</evidence>